<gene>
    <name evidence="3" type="ORF">LAZ67_X000176</name>
</gene>
<dbReference type="EMBL" id="CP092886">
    <property type="protein sequence ID" value="UYV83801.1"/>
    <property type="molecule type" value="Genomic_DNA"/>
</dbReference>
<dbReference type="PROSITE" id="PS50015">
    <property type="entry name" value="SAP_B"/>
    <property type="match status" value="1"/>
</dbReference>
<dbReference type="PANTHER" id="PTHR46060">
    <property type="entry name" value="MARINER MOS1 TRANSPOSASE-LIKE PROTEIN"/>
    <property type="match status" value="1"/>
</dbReference>
<dbReference type="InterPro" id="IPR011001">
    <property type="entry name" value="Saposin-like"/>
</dbReference>
<dbReference type="PANTHER" id="PTHR46060:SF2">
    <property type="entry name" value="HISTONE-LYSINE N-METHYLTRANSFERASE SETMAR"/>
    <property type="match status" value="1"/>
</dbReference>
<proteinExistence type="predicted"/>
<evidence type="ECO:0000259" key="2">
    <source>
        <dbReference type="PROSITE" id="PS50015"/>
    </source>
</evidence>
<dbReference type="InterPro" id="IPR008139">
    <property type="entry name" value="SaposinB_dom"/>
</dbReference>
<protein>
    <recommendedName>
        <fullName evidence="2">Saposin B-type domain-containing protein</fullName>
    </recommendedName>
</protein>
<dbReference type="InterPro" id="IPR001888">
    <property type="entry name" value="Transposase_1"/>
</dbReference>
<evidence type="ECO:0000256" key="1">
    <source>
        <dbReference type="ARBA" id="ARBA00023157"/>
    </source>
</evidence>
<dbReference type="Proteomes" id="UP001235939">
    <property type="component" value="Chromosome X"/>
</dbReference>
<dbReference type="SMART" id="SM00741">
    <property type="entry name" value="SapB"/>
    <property type="match status" value="1"/>
</dbReference>
<reference evidence="3 4" key="1">
    <citation type="submission" date="2022-03" db="EMBL/GenBank/DDBJ databases">
        <title>A chromosomal length assembly of Cordylochernes scorpioides.</title>
        <authorList>
            <person name="Zeh D."/>
            <person name="Zeh J."/>
        </authorList>
    </citation>
    <scope>NUCLEOTIDE SEQUENCE [LARGE SCALE GENOMIC DNA]</scope>
    <source>
        <strain evidence="3">IN4F17</strain>
        <tissue evidence="3">Whole Body</tissue>
    </source>
</reference>
<dbReference type="InterPro" id="IPR036397">
    <property type="entry name" value="RNaseH_sf"/>
</dbReference>
<dbReference type="InterPro" id="IPR052709">
    <property type="entry name" value="Transposase-MT_Hybrid"/>
</dbReference>
<dbReference type="Gene3D" id="3.30.420.10">
    <property type="entry name" value="Ribonuclease H-like superfamily/Ribonuclease H"/>
    <property type="match status" value="1"/>
</dbReference>
<keyword evidence="1" id="KW-1015">Disulfide bond</keyword>
<feature type="domain" description="Saposin B-type" evidence="2">
    <location>
        <begin position="164"/>
        <end position="244"/>
    </location>
</feature>
<accession>A0ABY6LRF1</accession>
<dbReference type="SUPFAM" id="SSF47862">
    <property type="entry name" value="Saposin"/>
    <property type="match status" value="1"/>
</dbReference>
<organism evidence="3 4">
    <name type="scientific">Cordylochernes scorpioides</name>
    <dbReference type="NCBI Taxonomy" id="51811"/>
    <lineage>
        <taxon>Eukaryota</taxon>
        <taxon>Metazoa</taxon>
        <taxon>Ecdysozoa</taxon>
        <taxon>Arthropoda</taxon>
        <taxon>Chelicerata</taxon>
        <taxon>Arachnida</taxon>
        <taxon>Pseudoscorpiones</taxon>
        <taxon>Cheliferoidea</taxon>
        <taxon>Chernetidae</taxon>
        <taxon>Cordylochernes</taxon>
    </lineage>
</organism>
<dbReference type="Pfam" id="PF01359">
    <property type="entry name" value="Transposase_1"/>
    <property type="match status" value="1"/>
</dbReference>
<evidence type="ECO:0000313" key="4">
    <source>
        <dbReference type="Proteomes" id="UP001235939"/>
    </source>
</evidence>
<evidence type="ECO:0000313" key="3">
    <source>
        <dbReference type="EMBL" id="UYV83801.1"/>
    </source>
</evidence>
<keyword evidence="4" id="KW-1185">Reference proteome</keyword>
<sequence>MKKKLLRVIVVYDDHALAEQMCQKWFAQLKSGNFDLEDEERPGAPTRFEDEELEARFNGFVHRIVTGDEKQVHYNNPKHRATYEYPGHASTAKSNIHGKKIMLCIWWNQLKVVYYELLQLNERIIGEVYQRQLMRLSRALLEKRLQYTNRHDKVIKDEVSDDSKDQICYICKHVLKLLEKTSSDITNEYESRQRLSSLCKCMPEYIVPCETLIMASKGLMSSILARQREAGAVCHLMDLCPNFNGPKEVILPMS</sequence>
<name>A0ABY6LRF1_9ARAC</name>